<dbReference type="Proteomes" id="UP001152320">
    <property type="component" value="Chromosome 13"/>
</dbReference>
<sequence length="1060" mass="121717">MLFPFHHSSLLILLVCQAEDSAGILEKDETSIMIERNDDLFSPATPIISFIERGSKLELSCRNTNSSLIAWRISHDLGETYELLSYAAVFEEEFSEIFSKEYHLTRNGLLVLPTTEVKHEGYYGCIFDDMVTNNVTLFHVVVYVLSRPVIEGCPLQQQYCVLKKNKEDSVTCSATGVRPVVTLEFHPLSQEESPLISFYDPQVSITETGQTYNIRMTTYFRIKSDVTTPLTIECKMTATNIKPLNIKAVVILSIQREQTTDVPNTSNSSTSVLWVVVAVMLTIIIIGLCVTLFLFRRMRKLRKFKKQKTSDSKQEKNKAMLPYQGGDQVLALYTQTEESTTEQPTVNIHQAQEEVTPLLGNPSEDFSEKLDTFIKQLKQKYENLCHEVRPVPFDESSKCCVNSVTVQGGFKYLVSKGRLGTYARWETLSSYYAIFTEPRLISKRRIVEGEAGYGKSIFALQMAYDWYSGTFPLNKTKIFILLRLRQLGGVISIYSAIKQFLLPLDSKLTEKDVENLIVKYAESTVIILDGYDEYPEIQPGIIPDIVRIMAQNMLSECDVIVTSRSSCLPKNIAATAKQFKLTGFDTASRDEYLQKVIFKNDNESIETTQKVKTNLQEEPVLHDVCQVPLFFVMYVHMSHAPHKPEKFNCVTRFFRNVVWCFHSHMKNKQEDENAQKYDSYKSEHKELDKVAFEGLTSQNEKLIWQKEILCKELGQKFYEQYVRIGILVEEDRIILKENPGEHANDSIHRRTEVRFFHKLFCEWYAAHYLSDYALKNDLTVTKTPRLHHPSELASKKPAANVSETLNDSPNDLSDHSLERLPPGANEYVYRFACGLNRTAGEKIIKYLESIEDGEKFAILCILEQHGDVQNVLETIRKLCSRDIYIDVSDSLLLQRSVMNLLTIASHHQILITRVRLIDCFSSISLPSRELHLSSGLRMPVINTLQQLVIRGRTIRKIIQNDTIREIIQYSSMCEKLEYLRFHGCMLPQCIEDEALSTLKTKKIAVIWKPLDIQHESPLHLNLSSGLWEREGSGEVMTEEMYKEELEEFKTFPSFTRDINE</sequence>
<dbReference type="PANTHER" id="PTHR46312:SF2">
    <property type="entry name" value="NUCLEOTIDE-BINDING OLIGOMERIZATION DOMAIN-CONTAINING PROTEIN 2-LIKE"/>
    <property type="match status" value="1"/>
</dbReference>
<feature type="compositionally biased region" description="Polar residues" evidence="1">
    <location>
        <begin position="801"/>
        <end position="811"/>
    </location>
</feature>
<dbReference type="EMBL" id="JAIZAY010000013">
    <property type="protein sequence ID" value="KAJ8030940.1"/>
    <property type="molecule type" value="Genomic_DNA"/>
</dbReference>
<evidence type="ECO:0000259" key="4">
    <source>
        <dbReference type="PROSITE" id="PS50837"/>
    </source>
</evidence>
<dbReference type="AlphaFoldDB" id="A0A9Q1BQI7"/>
<evidence type="ECO:0000256" key="1">
    <source>
        <dbReference type="SAM" id="MobiDB-lite"/>
    </source>
</evidence>
<keyword evidence="2" id="KW-0812">Transmembrane</keyword>
<dbReference type="Gene3D" id="3.40.50.300">
    <property type="entry name" value="P-loop containing nucleotide triphosphate hydrolases"/>
    <property type="match status" value="1"/>
</dbReference>
<evidence type="ECO:0000256" key="3">
    <source>
        <dbReference type="SAM" id="SignalP"/>
    </source>
</evidence>
<evidence type="ECO:0000313" key="6">
    <source>
        <dbReference type="Proteomes" id="UP001152320"/>
    </source>
</evidence>
<evidence type="ECO:0000313" key="5">
    <source>
        <dbReference type="EMBL" id="KAJ8030940.1"/>
    </source>
</evidence>
<evidence type="ECO:0000256" key="2">
    <source>
        <dbReference type="SAM" id="Phobius"/>
    </source>
</evidence>
<keyword evidence="6" id="KW-1185">Reference proteome</keyword>
<dbReference type="OrthoDB" id="427518at2759"/>
<feature type="chain" id="PRO_5040308452" evidence="3">
    <location>
        <begin position="19"/>
        <end position="1060"/>
    </location>
</feature>
<keyword evidence="2" id="KW-1133">Transmembrane helix</keyword>
<dbReference type="InterPro" id="IPR027417">
    <property type="entry name" value="P-loop_NTPase"/>
</dbReference>
<name>A0A9Q1BQI7_HOLLE</name>
<feature type="transmembrane region" description="Helical" evidence="2">
    <location>
        <begin position="272"/>
        <end position="295"/>
    </location>
</feature>
<accession>A0A9Q1BQI7</accession>
<dbReference type="SUPFAM" id="SSF52540">
    <property type="entry name" value="P-loop containing nucleoside triphosphate hydrolases"/>
    <property type="match status" value="1"/>
</dbReference>
<feature type="region of interest" description="Disordered" evidence="1">
    <location>
        <begin position="789"/>
        <end position="815"/>
    </location>
</feature>
<protein>
    <submittedName>
        <fullName evidence="5">NLR family CARD domain-containing protein 4</fullName>
    </submittedName>
</protein>
<dbReference type="InterPro" id="IPR007111">
    <property type="entry name" value="NACHT_NTPase"/>
</dbReference>
<comment type="caution">
    <text evidence="5">The sequence shown here is derived from an EMBL/GenBank/DDBJ whole genome shotgun (WGS) entry which is preliminary data.</text>
</comment>
<keyword evidence="2" id="KW-0472">Membrane</keyword>
<keyword evidence="3" id="KW-0732">Signal</keyword>
<organism evidence="5 6">
    <name type="scientific">Holothuria leucospilota</name>
    <name type="common">Black long sea cucumber</name>
    <name type="synonym">Mertensiothuria leucospilota</name>
    <dbReference type="NCBI Taxonomy" id="206669"/>
    <lineage>
        <taxon>Eukaryota</taxon>
        <taxon>Metazoa</taxon>
        <taxon>Echinodermata</taxon>
        <taxon>Eleutherozoa</taxon>
        <taxon>Echinozoa</taxon>
        <taxon>Holothuroidea</taxon>
        <taxon>Aspidochirotacea</taxon>
        <taxon>Aspidochirotida</taxon>
        <taxon>Holothuriidae</taxon>
        <taxon>Holothuria</taxon>
    </lineage>
</organism>
<gene>
    <name evidence="5" type="ORF">HOLleu_27491</name>
</gene>
<reference evidence="5" key="1">
    <citation type="submission" date="2021-10" db="EMBL/GenBank/DDBJ databases">
        <title>Tropical sea cucumber genome reveals ecological adaptation and Cuvierian tubules defense mechanism.</title>
        <authorList>
            <person name="Chen T."/>
        </authorList>
    </citation>
    <scope>NUCLEOTIDE SEQUENCE</scope>
    <source>
        <strain evidence="5">Nanhai2018</strain>
        <tissue evidence="5">Muscle</tissue>
    </source>
</reference>
<feature type="domain" description="NACHT" evidence="4">
    <location>
        <begin position="443"/>
        <end position="566"/>
    </location>
</feature>
<dbReference type="Pfam" id="PF05729">
    <property type="entry name" value="NACHT"/>
    <property type="match status" value="1"/>
</dbReference>
<proteinExistence type="predicted"/>
<dbReference type="PROSITE" id="PS50837">
    <property type="entry name" value="NACHT"/>
    <property type="match status" value="1"/>
</dbReference>
<feature type="signal peptide" evidence="3">
    <location>
        <begin position="1"/>
        <end position="18"/>
    </location>
</feature>
<dbReference type="PANTHER" id="PTHR46312">
    <property type="entry name" value="NACHT DOMAIN-CONTAINING PROTEIN"/>
    <property type="match status" value="1"/>
</dbReference>